<organism evidence="2 3">
    <name type="scientific">Ewingella americana</name>
    <dbReference type="NCBI Taxonomy" id="41202"/>
    <lineage>
        <taxon>Bacteria</taxon>
        <taxon>Pseudomonadati</taxon>
        <taxon>Pseudomonadota</taxon>
        <taxon>Gammaproteobacteria</taxon>
        <taxon>Enterobacterales</taxon>
        <taxon>Yersiniaceae</taxon>
        <taxon>Ewingella</taxon>
    </lineage>
</organism>
<feature type="signal peptide" evidence="1">
    <location>
        <begin position="1"/>
        <end position="21"/>
    </location>
</feature>
<sequence length="180" mass="19995">MKKRNLAFALLLPLLVCAAQASSPKEIKARFNQFKVGDKTICLDEFTYPNNLKMKSFENGFVVSKKNNVLTYQIVSMFLLGNDVTANVKAIVESRAGKNGLSTTFKQAFIDVSGMDKPEQADAKAKLIREFEKMTSAKQEDLPYSSIVLNDKGYVITTVETNGTSVSECFVTPYKKPTKD</sequence>
<keyword evidence="3" id="KW-1185">Reference proteome</keyword>
<proteinExistence type="predicted"/>
<dbReference type="Proteomes" id="UP000317663">
    <property type="component" value="Unassembled WGS sequence"/>
</dbReference>
<protein>
    <recommendedName>
        <fullName evidence="4">DUF1439 domain-containing protein</fullName>
    </recommendedName>
</protein>
<evidence type="ECO:0000313" key="3">
    <source>
        <dbReference type="Proteomes" id="UP000317663"/>
    </source>
</evidence>
<gene>
    <name evidence="2" type="ORF">EAH77_21795</name>
</gene>
<dbReference type="OrthoDB" id="6504076at2"/>
<dbReference type="EMBL" id="RCZD01000015">
    <property type="protein sequence ID" value="TPG57053.1"/>
    <property type="molecule type" value="Genomic_DNA"/>
</dbReference>
<evidence type="ECO:0000256" key="1">
    <source>
        <dbReference type="SAM" id="SignalP"/>
    </source>
</evidence>
<name>A0A502G8G4_9GAMM</name>
<comment type="caution">
    <text evidence="2">The sequence shown here is derived from an EMBL/GenBank/DDBJ whole genome shotgun (WGS) entry which is preliminary data.</text>
</comment>
<reference evidence="2 3" key="1">
    <citation type="journal article" date="2019" name="Environ. Microbiol.">
        <title>Species interactions and distinct microbial communities in high Arctic permafrost affected cryosols are associated with the CH4 and CO2 gas fluxes.</title>
        <authorList>
            <person name="Altshuler I."/>
            <person name="Hamel J."/>
            <person name="Turney S."/>
            <person name="Magnuson E."/>
            <person name="Levesque R."/>
            <person name="Greer C."/>
            <person name="Whyte L.G."/>
        </authorList>
    </citation>
    <scope>NUCLEOTIDE SEQUENCE [LARGE SCALE GENOMIC DNA]</scope>
    <source>
        <strain evidence="2 3">E4</strain>
    </source>
</reference>
<feature type="chain" id="PRO_5021354203" description="DUF1439 domain-containing protein" evidence="1">
    <location>
        <begin position="22"/>
        <end position="180"/>
    </location>
</feature>
<accession>A0A502G8G4</accession>
<evidence type="ECO:0008006" key="4">
    <source>
        <dbReference type="Google" id="ProtNLM"/>
    </source>
</evidence>
<dbReference type="RefSeq" id="WP_140474979.1">
    <property type="nucleotide sequence ID" value="NZ_RCZD01000015.1"/>
</dbReference>
<keyword evidence="1" id="KW-0732">Signal</keyword>
<evidence type="ECO:0000313" key="2">
    <source>
        <dbReference type="EMBL" id="TPG57053.1"/>
    </source>
</evidence>
<dbReference type="AlphaFoldDB" id="A0A502G8G4"/>